<dbReference type="Pfam" id="PF00650">
    <property type="entry name" value="CRAL_TRIO"/>
    <property type="match status" value="1"/>
</dbReference>
<dbReference type="PANTHER" id="PTHR45657">
    <property type="entry name" value="CRAL-TRIO DOMAIN-CONTAINING PROTEIN YKL091C-RELATED"/>
    <property type="match status" value="1"/>
</dbReference>
<name>A0A9W9SKJ9_9EURO</name>
<dbReference type="Gene3D" id="3.40.525.10">
    <property type="entry name" value="CRAL-TRIO lipid binding domain"/>
    <property type="match status" value="1"/>
</dbReference>
<dbReference type="EMBL" id="JAPZBU010000011">
    <property type="protein sequence ID" value="KAJ5379635.1"/>
    <property type="molecule type" value="Genomic_DNA"/>
</dbReference>
<protein>
    <recommendedName>
        <fullName evidence="1">CRAL-TRIO domain-containing protein</fullName>
    </recommendedName>
</protein>
<dbReference type="RefSeq" id="XP_056483421.1">
    <property type="nucleotide sequence ID" value="XM_056637391.1"/>
</dbReference>
<accession>A0A9W9SKJ9</accession>
<dbReference type="AlphaFoldDB" id="A0A9W9SKJ9"/>
<dbReference type="InterPro" id="IPR051026">
    <property type="entry name" value="PI/PC_transfer"/>
</dbReference>
<reference evidence="2" key="1">
    <citation type="submission" date="2022-12" db="EMBL/GenBank/DDBJ databases">
        <authorList>
            <person name="Petersen C."/>
        </authorList>
    </citation>
    <scope>NUCLEOTIDE SEQUENCE</scope>
    <source>
        <strain evidence="2">IBT 29677</strain>
    </source>
</reference>
<comment type="caution">
    <text evidence="2">The sequence shown here is derived from an EMBL/GenBank/DDBJ whole genome shotgun (WGS) entry which is preliminary data.</text>
</comment>
<sequence>MKLKGIGVTSIPSVYGYMRQASEVSQNYYPERLGKLYPVNAPWGFSSVFSVIKVFLDYRSARIFEQVRELISSIQAGVCSCRQP</sequence>
<gene>
    <name evidence="2" type="ORF">N7509_012754</name>
</gene>
<evidence type="ECO:0000313" key="3">
    <source>
        <dbReference type="Proteomes" id="UP001147747"/>
    </source>
</evidence>
<dbReference type="GeneID" id="81376371"/>
<dbReference type="OrthoDB" id="1434354at2759"/>
<dbReference type="CDD" id="cd00170">
    <property type="entry name" value="SEC14"/>
    <property type="match status" value="1"/>
</dbReference>
<proteinExistence type="predicted"/>
<evidence type="ECO:0000259" key="1">
    <source>
        <dbReference type="PROSITE" id="PS50191"/>
    </source>
</evidence>
<dbReference type="InterPro" id="IPR001251">
    <property type="entry name" value="CRAL-TRIO_dom"/>
</dbReference>
<feature type="domain" description="CRAL-TRIO" evidence="1">
    <location>
        <begin position="1"/>
        <end position="84"/>
    </location>
</feature>
<organism evidence="2 3">
    <name type="scientific">Penicillium cosmopolitanum</name>
    <dbReference type="NCBI Taxonomy" id="1131564"/>
    <lineage>
        <taxon>Eukaryota</taxon>
        <taxon>Fungi</taxon>
        <taxon>Dikarya</taxon>
        <taxon>Ascomycota</taxon>
        <taxon>Pezizomycotina</taxon>
        <taxon>Eurotiomycetes</taxon>
        <taxon>Eurotiomycetidae</taxon>
        <taxon>Eurotiales</taxon>
        <taxon>Aspergillaceae</taxon>
        <taxon>Penicillium</taxon>
    </lineage>
</organism>
<keyword evidence="3" id="KW-1185">Reference proteome</keyword>
<evidence type="ECO:0000313" key="2">
    <source>
        <dbReference type="EMBL" id="KAJ5379635.1"/>
    </source>
</evidence>
<reference evidence="2" key="2">
    <citation type="journal article" date="2023" name="IMA Fungus">
        <title>Comparative genomic study of the Penicillium genus elucidates a diverse pangenome and 15 lateral gene transfer events.</title>
        <authorList>
            <person name="Petersen C."/>
            <person name="Sorensen T."/>
            <person name="Nielsen M.R."/>
            <person name="Sondergaard T.E."/>
            <person name="Sorensen J.L."/>
            <person name="Fitzpatrick D.A."/>
            <person name="Frisvad J.C."/>
            <person name="Nielsen K.L."/>
        </authorList>
    </citation>
    <scope>NUCLEOTIDE SEQUENCE</scope>
    <source>
        <strain evidence="2">IBT 29677</strain>
    </source>
</reference>
<dbReference type="PANTHER" id="PTHR45657:SF1">
    <property type="entry name" value="CRAL-TRIO DOMAIN-CONTAINING PROTEIN YKL091C-RELATED"/>
    <property type="match status" value="1"/>
</dbReference>
<dbReference type="InterPro" id="IPR036865">
    <property type="entry name" value="CRAL-TRIO_dom_sf"/>
</dbReference>
<dbReference type="SUPFAM" id="SSF52087">
    <property type="entry name" value="CRAL/TRIO domain"/>
    <property type="match status" value="1"/>
</dbReference>
<dbReference type="PROSITE" id="PS50191">
    <property type="entry name" value="CRAL_TRIO"/>
    <property type="match status" value="1"/>
</dbReference>
<dbReference type="Proteomes" id="UP001147747">
    <property type="component" value="Unassembled WGS sequence"/>
</dbReference>